<reference evidence="4 5" key="1">
    <citation type="submission" date="2016-02" db="EMBL/GenBank/DDBJ databases">
        <title>Genome sequence of Clostridium colicanis DSM 13634.</title>
        <authorList>
            <person name="Poehlein A."/>
            <person name="Daniel R."/>
        </authorList>
    </citation>
    <scope>NUCLEOTIDE SEQUENCE [LARGE SCALE GENOMIC DNA]</scope>
    <source>
        <strain evidence="4 5">DSM 13634</strain>
    </source>
</reference>
<dbReference type="Gene3D" id="3.30.70.270">
    <property type="match status" value="1"/>
</dbReference>
<dbReference type="SUPFAM" id="SSF55781">
    <property type="entry name" value="GAF domain-like"/>
    <property type="match status" value="1"/>
</dbReference>
<evidence type="ECO:0000256" key="1">
    <source>
        <dbReference type="ARBA" id="ARBA00004167"/>
    </source>
</evidence>
<keyword evidence="4" id="KW-0808">Transferase</keyword>
<dbReference type="SMART" id="SM00267">
    <property type="entry name" value="GGDEF"/>
    <property type="match status" value="1"/>
</dbReference>
<dbReference type="InterPro" id="IPR029016">
    <property type="entry name" value="GAF-like_dom_sf"/>
</dbReference>
<feature type="domain" description="Protein kinase" evidence="2">
    <location>
        <begin position="8"/>
        <end position="265"/>
    </location>
</feature>
<feature type="domain" description="GGDEF" evidence="3">
    <location>
        <begin position="1471"/>
        <end position="1602"/>
    </location>
</feature>
<dbReference type="SUPFAM" id="SSF55073">
    <property type="entry name" value="Nucleotide cyclase"/>
    <property type="match status" value="1"/>
</dbReference>
<dbReference type="InterPro" id="IPR011009">
    <property type="entry name" value="Kinase-like_dom_sf"/>
</dbReference>
<dbReference type="InterPro" id="IPR000160">
    <property type="entry name" value="GGDEF_dom"/>
</dbReference>
<dbReference type="PATRIC" id="fig|1121305.3.peg.1396"/>
<dbReference type="PANTHER" id="PTHR45138:SF9">
    <property type="entry name" value="DIGUANYLATE CYCLASE DGCM-RELATED"/>
    <property type="match status" value="1"/>
</dbReference>
<protein>
    <submittedName>
        <fullName evidence="4">Diguanylate cyclase DosC</fullName>
        <ecNumber evidence="4">2.7.7.65</ecNumber>
    </submittedName>
</protein>
<evidence type="ECO:0000259" key="3">
    <source>
        <dbReference type="PROSITE" id="PS50887"/>
    </source>
</evidence>
<keyword evidence="4" id="KW-0548">Nucleotidyltransferase</keyword>
<proteinExistence type="predicted"/>
<dbReference type="InterPro" id="IPR019734">
    <property type="entry name" value="TPR_rpt"/>
</dbReference>
<dbReference type="PROSITE" id="PS50887">
    <property type="entry name" value="GGDEF"/>
    <property type="match status" value="1"/>
</dbReference>
<dbReference type="SUPFAM" id="SSF52540">
    <property type="entry name" value="P-loop containing nucleoside triphosphate hydrolases"/>
    <property type="match status" value="1"/>
</dbReference>
<keyword evidence="5" id="KW-1185">Reference proteome</keyword>
<dbReference type="PANTHER" id="PTHR45138">
    <property type="entry name" value="REGULATORY COMPONENTS OF SENSORY TRANSDUCTION SYSTEM"/>
    <property type="match status" value="1"/>
</dbReference>
<evidence type="ECO:0000313" key="4">
    <source>
        <dbReference type="EMBL" id="KYH28951.1"/>
    </source>
</evidence>
<dbReference type="SUPFAM" id="SSF81901">
    <property type="entry name" value="HCP-like"/>
    <property type="match status" value="1"/>
</dbReference>
<dbReference type="InterPro" id="IPR011990">
    <property type="entry name" value="TPR-like_helical_dom_sf"/>
</dbReference>
<dbReference type="InterPro" id="IPR050469">
    <property type="entry name" value="Diguanylate_Cyclase"/>
</dbReference>
<dbReference type="Proteomes" id="UP000075374">
    <property type="component" value="Unassembled WGS sequence"/>
</dbReference>
<dbReference type="Pfam" id="PF13191">
    <property type="entry name" value="AAA_16"/>
    <property type="match status" value="1"/>
</dbReference>
<dbReference type="GO" id="GO:0016020">
    <property type="term" value="C:membrane"/>
    <property type="evidence" value="ECO:0007669"/>
    <property type="project" value="UniProtKB-SubCell"/>
</dbReference>
<dbReference type="InterPro" id="IPR041664">
    <property type="entry name" value="AAA_16"/>
</dbReference>
<dbReference type="InterPro" id="IPR043128">
    <property type="entry name" value="Rev_trsase/Diguanyl_cyclase"/>
</dbReference>
<dbReference type="SMART" id="SM00220">
    <property type="entry name" value="S_TKc"/>
    <property type="match status" value="1"/>
</dbReference>
<dbReference type="PROSITE" id="PS50011">
    <property type="entry name" value="PROTEIN_KINASE_DOM"/>
    <property type="match status" value="1"/>
</dbReference>
<dbReference type="Gene3D" id="3.40.50.300">
    <property type="entry name" value="P-loop containing nucleotide triphosphate hydrolases"/>
    <property type="match status" value="1"/>
</dbReference>
<dbReference type="Pfam" id="PF00069">
    <property type="entry name" value="Pkinase"/>
    <property type="match status" value="1"/>
</dbReference>
<dbReference type="Gene3D" id="1.25.40.10">
    <property type="entry name" value="Tetratricopeptide repeat domain"/>
    <property type="match status" value="2"/>
</dbReference>
<comment type="caution">
    <text evidence="4">The sequence shown here is derived from an EMBL/GenBank/DDBJ whole genome shotgun (WGS) entry which is preliminary data.</text>
</comment>
<dbReference type="GO" id="GO:0005524">
    <property type="term" value="F:ATP binding"/>
    <property type="evidence" value="ECO:0007669"/>
    <property type="project" value="InterPro"/>
</dbReference>
<dbReference type="FunFam" id="3.30.70.270:FF:000001">
    <property type="entry name" value="Diguanylate cyclase domain protein"/>
    <property type="match status" value="1"/>
</dbReference>
<comment type="subcellular location">
    <subcellularLocation>
        <location evidence="1">Membrane</location>
        <topology evidence="1">Single-pass membrane protein</topology>
    </subcellularLocation>
</comment>
<dbReference type="InterPro" id="IPR000719">
    <property type="entry name" value="Prot_kinase_dom"/>
</dbReference>
<dbReference type="Gene3D" id="1.10.510.10">
    <property type="entry name" value="Transferase(Phosphotransferase) domain 1"/>
    <property type="match status" value="1"/>
</dbReference>
<evidence type="ECO:0000259" key="2">
    <source>
        <dbReference type="PROSITE" id="PS50011"/>
    </source>
</evidence>
<dbReference type="NCBIfam" id="TIGR00254">
    <property type="entry name" value="GGDEF"/>
    <property type="match status" value="1"/>
</dbReference>
<dbReference type="GO" id="GO:0004672">
    <property type="term" value="F:protein kinase activity"/>
    <property type="evidence" value="ECO:0007669"/>
    <property type="project" value="InterPro"/>
</dbReference>
<accession>A0A151AMV0</accession>
<dbReference type="EMBL" id="LTBB01000006">
    <property type="protein sequence ID" value="KYH28951.1"/>
    <property type="molecule type" value="Genomic_DNA"/>
</dbReference>
<name>A0A151AMV0_9CLOT</name>
<organism evidence="4 5">
    <name type="scientific">Clostridium colicanis DSM 13634</name>
    <dbReference type="NCBI Taxonomy" id="1121305"/>
    <lineage>
        <taxon>Bacteria</taxon>
        <taxon>Bacillati</taxon>
        <taxon>Bacillota</taxon>
        <taxon>Clostridia</taxon>
        <taxon>Eubacteriales</taxon>
        <taxon>Clostridiaceae</taxon>
        <taxon>Clostridium</taxon>
    </lineage>
</organism>
<sequence>MDVINKRYLILKNIDINNVVSSYVARDVTNNNVVQLNLLNSDYTPEKFIRFLIENFIDYNNIDSSNIIKTIDFGLVQNINERKIGYKQYYYTTEYIKGIENIKDVLKGCSSDCIIDLFVDICSGVHYLHLRSILYESINLNNIYILNNGNKYETKLCDLISVQIDKEFFSGDNRENLIFMAPEVINGAMPSKTSDIYSLGVLLYILLMLRIGIEIDFFYDIHKHMKNTDIKLDLNIINIINKMICEEENRYRDVREIIKDLNKALGKNYSVNKKADIEKLNFNNKLVDREYELNKVLSVYNQIKINRTQSNMILIHGERGIGKTKLLKEIERFIYLDGGRVYSIYNLKSNNLSSKGLYEIIKKLLESCSQEILKNYECELVKILPYIGNDKQVVTLQSLMEKKEKIRLLKVSENFLREVCENDEIVFIVDDIHLLDKFSIELIEYLYNNNKNIMFILSYCDDDALFDKELSEFILKERDNPNSISITLKELSEEGTIRFIKDILHLDKNPVSFSKKIYEHTYGNPLFIKETLKNFLLNKVIYIDENTGIWCSDYDKNYENLPIPRSLEQACMNQISKLNKKSYLIIEFISFFNNGVSKDIIKDFLNGWDLQCDFIIKDLCTKGIICEKIEDRGFVYDIYSKILKDIVYKKVNDDKKSKIHSWIADIFERENEEDKCYEDEIIYHLEKSGQNHKAIRYCVDSSEKMLKLRNREGALLSLKKALSLLNSEEYILKIELLIKVSKLYEDNANYKLAIDYGKNAESICIKIGEKRLLVDVYNVLGSAYLKFGKPDKAIKYIRASENLLMNMDYEKAYIKNRFILARIYLKNDENEKAISICNSAIELCGENHIKYKAILFSILGEAYMELNRAKDAIKSYKESYKCSESINYRKGIVVALNNLGIIYGDYYQKEDKMEECLVKAKEICETDKFVYYEIISLINLGRVYLYKYDYEKSLKYFLEGLDKSREINFEKMFFYSLNQLSMAYLRTNNYEMAYRYYTLSQQEFKNCRKQVIDEANFYRLQGEFLFNIGYMEKAKEYIKKAVNILSMRKFALKWRSEIQLQYINIIEEKIPENINKHINKIEKLLSNFKKYNEFDIVYHTAIILYKKGKKDLATNICNKYLYNFNENSNPKIKLRYMHLKSILSQDNNKIELMNSALKLSDKLNEQKIKYELCMEIGDWYLDRNQYIKGAHYYFEACKIIRGLLSGLPQNIKEQYIKINNLREPFYKLIYIRNRYVKPNINYNEINSVEKLLDFKYSMDLLKEKTFIDEAKEIYSKSHSIVVKNEMDIINNLTSDSMANLEMILKYLARITLASKGKILLEGQNEKYVTLVSFCEECDDGEDEEILKKVKSTKTPILLKYRYTLERDTAVICIPIIANNIKNIPIERRKKNRKEYDLVKGYVYLSSDKILNNFSEDSLKQCTNLTNLIDYILDKYQLKINSCLDPLTGTLTRKCLEDKIEEFIEEAYENKNTFSLIIFDLDNFKSINDSYGHRIGDEVLKKVSSVVLENIRNRDICGRYGGEEFIILLYDVDKYEAKRISDRLRRKIKKKVILEDNMPVTISMGVSVYPEHGYLKYELIEKADHALYVSKELGKDRCEIWKREFSSHIKHRNKLSGILSGNLVQDSKNISSIIDLINIINQEIDLEKKIYDSLGEIMNILSAECASIIYMDEDKVKKSFKRKINKEGWCKEQGCNNIIDEVVSKKQSICTMYWGEELGYGSINESSEWYSAMAVPLIRNGIIQSIVYVSVPLKLKRFDYDDLNLFDTLCKIIRLMQ</sequence>
<dbReference type="InterPro" id="IPR029787">
    <property type="entry name" value="Nucleotide_cyclase"/>
</dbReference>
<gene>
    <name evidence="4" type="primary">dosC_2</name>
    <name evidence="4" type="ORF">CLCOL_13910</name>
</gene>
<dbReference type="RefSeq" id="WP_061858250.1">
    <property type="nucleotide sequence ID" value="NZ_LTBB01000006.1"/>
</dbReference>
<evidence type="ECO:0000313" key="5">
    <source>
        <dbReference type="Proteomes" id="UP000075374"/>
    </source>
</evidence>
<dbReference type="SUPFAM" id="SSF56112">
    <property type="entry name" value="Protein kinase-like (PK-like)"/>
    <property type="match status" value="1"/>
</dbReference>
<dbReference type="CDD" id="cd01949">
    <property type="entry name" value="GGDEF"/>
    <property type="match status" value="1"/>
</dbReference>
<dbReference type="GO" id="GO:0052621">
    <property type="term" value="F:diguanylate cyclase activity"/>
    <property type="evidence" value="ECO:0007669"/>
    <property type="project" value="UniProtKB-EC"/>
</dbReference>
<dbReference type="SUPFAM" id="SSF48452">
    <property type="entry name" value="TPR-like"/>
    <property type="match status" value="1"/>
</dbReference>
<dbReference type="InterPro" id="IPR027417">
    <property type="entry name" value="P-loop_NTPase"/>
</dbReference>
<dbReference type="EC" id="2.7.7.65" evidence="4"/>
<dbReference type="STRING" id="1121305.CLCOL_13910"/>
<dbReference type="Pfam" id="PF00990">
    <property type="entry name" value="GGDEF"/>
    <property type="match status" value="1"/>
</dbReference>
<dbReference type="SMART" id="SM00028">
    <property type="entry name" value="TPR"/>
    <property type="match status" value="9"/>
</dbReference>
<dbReference type="Gene3D" id="3.30.450.40">
    <property type="match status" value="1"/>
</dbReference>